<comment type="caution">
    <text evidence="2">The sequence shown here is derived from an EMBL/GenBank/DDBJ whole genome shotgun (WGS) entry which is preliminary data.</text>
</comment>
<name>A0ABP4TIL6_9ACTN</name>
<keyword evidence="3" id="KW-1185">Reference proteome</keyword>
<protein>
    <recommendedName>
        <fullName evidence="4">Serine/threonine protein kinase</fullName>
    </recommendedName>
</protein>
<feature type="compositionally biased region" description="Polar residues" evidence="1">
    <location>
        <begin position="69"/>
        <end position="79"/>
    </location>
</feature>
<dbReference type="EMBL" id="BAAANF010000013">
    <property type="protein sequence ID" value="GAA1688786.1"/>
    <property type="molecule type" value="Genomic_DNA"/>
</dbReference>
<evidence type="ECO:0000313" key="3">
    <source>
        <dbReference type="Proteomes" id="UP001500280"/>
    </source>
</evidence>
<feature type="compositionally biased region" description="Pro residues" evidence="1">
    <location>
        <begin position="47"/>
        <end position="59"/>
    </location>
</feature>
<gene>
    <name evidence="2" type="ORF">GCM10009745_37130</name>
</gene>
<proteinExistence type="predicted"/>
<organism evidence="2 3">
    <name type="scientific">Kribbella yunnanensis</name>
    <dbReference type="NCBI Taxonomy" id="190194"/>
    <lineage>
        <taxon>Bacteria</taxon>
        <taxon>Bacillati</taxon>
        <taxon>Actinomycetota</taxon>
        <taxon>Actinomycetes</taxon>
        <taxon>Propionibacteriales</taxon>
        <taxon>Kribbellaceae</taxon>
        <taxon>Kribbella</taxon>
    </lineage>
</organism>
<sequence>MRNNNGRLIAVVASVAVAAVAIGATLAYRQGPQTAKADVAPLTSTPSPTPTPSATPPAPTLSAVPSKPPVTSTESTVNVSKLPEGRAPQVPYLIGREVRSGSELVETIPGKGSVLTVGRLGGSVLAVVMYEPDGDGTELLKLSSGDTVRRTPDVSSLVTTSDQTGAAYAASRLSSLGVTTKGGTVYAESGDSVQSLKLPNSWEVQVLAYTDGKVYYRASDKETGPWKLYSWVPSAAKAELIKAVISPTAVSANGNTAAAMPVRNDDGTCSNVVQVPSGTQFFRTCEFQVRGFTPNGATAYGDEDNAEGFCSGISAAFEANSGKILHKWKGCFQEMAVEDDQHVLVVAYASAVGQTEKIKTAIIRCTITTGACERATPIGTDTPLVIGS</sequence>
<accession>A0ABP4TIL6</accession>
<reference evidence="3" key="1">
    <citation type="journal article" date="2019" name="Int. J. Syst. Evol. Microbiol.">
        <title>The Global Catalogue of Microorganisms (GCM) 10K type strain sequencing project: providing services to taxonomists for standard genome sequencing and annotation.</title>
        <authorList>
            <consortium name="The Broad Institute Genomics Platform"/>
            <consortium name="The Broad Institute Genome Sequencing Center for Infectious Disease"/>
            <person name="Wu L."/>
            <person name="Ma J."/>
        </authorList>
    </citation>
    <scope>NUCLEOTIDE SEQUENCE [LARGE SCALE GENOMIC DNA]</scope>
    <source>
        <strain evidence="3">JCM 14307</strain>
    </source>
</reference>
<evidence type="ECO:0008006" key="4">
    <source>
        <dbReference type="Google" id="ProtNLM"/>
    </source>
</evidence>
<dbReference type="RefSeq" id="WP_344153036.1">
    <property type="nucleotide sequence ID" value="NZ_BAAANF010000013.1"/>
</dbReference>
<dbReference type="Proteomes" id="UP001500280">
    <property type="component" value="Unassembled WGS sequence"/>
</dbReference>
<evidence type="ECO:0000256" key="1">
    <source>
        <dbReference type="SAM" id="MobiDB-lite"/>
    </source>
</evidence>
<evidence type="ECO:0000313" key="2">
    <source>
        <dbReference type="EMBL" id="GAA1688786.1"/>
    </source>
</evidence>
<feature type="region of interest" description="Disordered" evidence="1">
    <location>
        <begin position="37"/>
        <end position="83"/>
    </location>
</feature>